<protein>
    <submittedName>
        <fullName evidence="4">Fe-S cluster biogenesis protein NfuA, 4Fe-4S-binding domain</fullName>
    </submittedName>
</protein>
<evidence type="ECO:0000259" key="3">
    <source>
        <dbReference type="Pfam" id="PF01106"/>
    </source>
</evidence>
<gene>
    <name evidence="4" type="ORF">SAMN02745134_03266</name>
</gene>
<proteinExistence type="inferred from homology"/>
<dbReference type="InterPro" id="IPR001075">
    <property type="entry name" value="NIF_FeS_clus_asmbl_NifU_C"/>
</dbReference>
<dbReference type="PANTHER" id="PTHR11178">
    <property type="entry name" value="IRON-SULFUR CLUSTER SCAFFOLD PROTEIN NFU-RELATED"/>
    <property type="match status" value="1"/>
</dbReference>
<organism evidence="4 5">
    <name type="scientific">Clostridium acidisoli DSM 12555</name>
    <dbReference type="NCBI Taxonomy" id="1121291"/>
    <lineage>
        <taxon>Bacteria</taxon>
        <taxon>Bacillati</taxon>
        <taxon>Bacillota</taxon>
        <taxon>Clostridia</taxon>
        <taxon>Eubacteriales</taxon>
        <taxon>Clostridiaceae</taxon>
        <taxon>Clostridium</taxon>
    </lineage>
</organism>
<evidence type="ECO:0000313" key="4">
    <source>
        <dbReference type="EMBL" id="SMC27664.1"/>
    </source>
</evidence>
<dbReference type="AlphaFoldDB" id="A0A1W1XUZ2"/>
<evidence type="ECO:0000313" key="5">
    <source>
        <dbReference type="Proteomes" id="UP000192468"/>
    </source>
</evidence>
<feature type="domain" description="NIF system FeS cluster assembly NifU C-terminal" evidence="3">
    <location>
        <begin position="5"/>
        <end position="71"/>
    </location>
</feature>
<dbReference type="GO" id="GO:0051536">
    <property type="term" value="F:iron-sulfur cluster binding"/>
    <property type="evidence" value="ECO:0007669"/>
    <property type="project" value="InterPro"/>
</dbReference>
<dbReference type="Gene3D" id="3.30.300.130">
    <property type="entry name" value="Fe-S cluster assembly (FSCA)"/>
    <property type="match status" value="1"/>
</dbReference>
<dbReference type="InterPro" id="IPR034904">
    <property type="entry name" value="FSCA_dom_sf"/>
</dbReference>
<dbReference type="Proteomes" id="UP000192468">
    <property type="component" value="Unassembled WGS sequence"/>
</dbReference>
<sequence>MEERIKASIERIRPALQGDGGDVKYVSVNNEGVVTVQLQGACGNCPGAIMTLKMFIEETLKREVPGVTSVVGI</sequence>
<dbReference type="PANTHER" id="PTHR11178:SF1">
    <property type="entry name" value="NFU1 IRON-SULFUR CLUSTER SCAFFOLD HOMOLOG, MITOCHONDRIAL"/>
    <property type="match status" value="1"/>
</dbReference>
<dbReference type="GO" id="GO:0005506">
    <property type="term" value="F:iron ion binding"/>
    <property type="evidence" value="ECO:0007669"/>
    <property type="project" value="InterPro"/>
</dbReference>
<dbReference type="RefSeq" id="WP_084117296.1">
    <property type="nucleotide sequence ID" value="NZ_FWXH01000019.1"/>
</dbReference>
<evidence type="ECO:0000256" key="1">
    <source>
        <dbReference type="ARBA" id="ARBA00006420"/>
    </source>
</evidence>
<dbReference type="EMBL" id="FWXH01000019">
    <property type="protein sequence ID" value="SMC27664.1"/>
    <property type="molecule type" value="Genomic_DNA"/>
</dbReference>
<dbReference type="Pfam" id="PF01106">
    <property type="entry name" value="NifU"/>
    <property type="match status" value="1"/>
</dbReference>
<dbReference type="SUPFAM" id="SSF117916">
    <property type="entry name" value="Fe-S cluster assembly (FSCA) domain-like"/>
    <property type="match status" value="1"/>
</dbReference>
<dbReference type="OrthoDB" id="9796965at2"/>
<dbReference type="STRING" id="1121291.SAMN02745134_03266"/>
<name>A0A1W1XUZ2_9CLOT</name>
<evidence type="ECO:0000256" key="2">
    <source>
        <dbReference type="ARBA" id="ARBA00049958"/>
    </source>
</evidence>
<dbReference type="GO" id="GO:0016226">
    <property type="term" value="P:iron-sulfur cluster assembly"/>
    <property type="evidence" value="ECO:0007669"/>
    <property type="project" value="InterPro"/>
</dbReference>
<comment type="similarity">
    <text evidence="1">Belongs to the NifU family.</text>
</comment>
<reference evidence="4 5" key="1">
    <citation type="submission" date="2017-04" db="EMBL/GenBank/DDBJ databases">
        <authorList>
            <person name="Afonso C.L."/>
            <person name="Miller P.J."/>
            <person name="Scott M.A."/>
            <person name="Spackman E."/>
            <person name="Goraichik I."/>
            <person name="Dimitrov K.M."/>
            <person name="Suarez D.L."/>
            <person name="Swayne D.E."/>
        </authorList>
    </citation>
    <scope>NUCLEOTIDE SEQUENCE [LARGE SCALE GENOMIC DNA]</scope>
    <source>
        <strain evidence="4 5">DSM 12555</strain>
    </source>
</reference>
<comment type="function">
    <text evidence="2">May be involved in the formation or repair of [Fe-S] clusters present in iron-sulfur proteins.</text>
</comment>
<keyword evidence="5" id="KW-1185">Reference proteome</keyword>
<accession>A0A1W1XUZ2</accession>